<evidence type="ECO:0000256" key="2">
    <source>
        <dbReference type="ARBA" id="ARBA00022448"/>
    </source>
</evidence>
<keyword evidence="3" id="KW-0446">Lipid-binding</keyword>
<feature type="signal peptide" evidence="4">
    <location>
        <begin position="1"/>
        <end position="26"/>
    </location>
</feature>
<dbReference type="GO" id="GO:0008289">
    <property type="term" value="F:lipid binding"/>
    <property type="evidence" value="ECO:0007669"/>
    <property type="project" value="UniProtKB-KW"/>
</dbReference>
<feature type="domain" description="Bifunctional inhibitor/plant lipid transfer protein/seed storage helical" evidence="5">
    <location>
        <begin position="29"/>
        <end position="112"/>
    </location>
</feature>
<protein>
    <recommendedName>
        <fullName evidence="5">Bifunctional inhibitor/plant lipid transfer protein/seed storage helical domain-containing protein</fullName>
    </recommendedName>
</protein>
<dbReference type="AlphaFoldDB" id="A0AAW2WN66"/>
<dbReference type="EMBL" id="JACGWN010000007">
    <property type="protein sequence ID" value="KAL0442963.1"/>
    <property type="molecule type" value="Genomic_DNA"/>
</dbReference>
<keyword evidence="2" id="KW-0813">Transport</keyword>
<name>A0AAW2WN66_9LAMI</name>
<reference evidence="6" key="1">
    <citation type="submission" date="2020-06" db="EMBL/GenBank/DDBJ databases">
        <authorList>
            <person name="Li T."/>
            <person name="Hu X."/>
            <person name="Zhang T."/>
            <person name="Song X."/>
            <person name="Zhang H."/>
            <person name="Dai N."/>
            <person name="Sheng W."/>
            <person name="Hou X."/>
            <person name="Wei L."/>
        </authorList>
    </citation>
    <scope>NUCLEOTIDE SEQUENCE</scope>
    <source>
        <strain evidence="6">KEN1</strain>
        <tissue evidence="6">Leaf</tissue>
    </source>
</reference>
<dbReference type="GO" id="GO:0006869">
    <property type="term" value="P:lipid transport"/>
    <property type="evidence" value="ECO:0007669"/>
    <property type="project" value="InterPro"/>
</dbReference>
<organism evidence="6">
    <name type="scientific">Sesamum latifolium</name>
    <dbReference type="NCBI Taxonomy" id="2727402"/>
    <lineage>
        <taxon>Eukaryota</taxon>
        <taxon>Viridiplantae</taxon>
        <taxon>Streptophyta</taxon>
        <taxon>Embryophyta</taxon>
        <taxon>Tracheophyta</taxon>
        <taxon>Spermatophyta</taxon>
        <taxon>Magnoliopsida</taxon>
        <taxon>eudicotyledons</taxon>
        <taxon>Gunneridae</taxon>
        <taxon>Pentapetalae</taxon>
        <taxon>asterids</taxon>
        <taxon>lamiids</taxon>
        <taxon>Lamiales</taxon>
        <taxon>Pedaliaceae</taxon>
        <taxon>Sesamum</taxon>
    </lineage>
</organism>
<evidence type="ECO:0000259" key="5">
    <source>
        <dbReference type="Pfam" id="PF00234"/>
    </source>
</evidence>
<evidence type="ECO:0000313" key="6">
    <source>
        <dbReference type="EMBL" id="KAL0442963.1"/>
    </source>
</evidence>
<keyword evidence="4" id="KW-0732">Signal</keyword>
<dbReference type="InterPro" id="IPR000528">
    <property type="entry name" value="Plant_nsLTP"/>
</dbReference>
<dbReference type="SUPFAM" id="SSF47699">
    <property type="entry name" value="Bifunctional inhibitor/lipid-transfer protein/seed storage 2S albumin"/>
    <property type="match status" value="1"/>
</dbReference>
<sequence>MAQRISTCLAGIVVLVLISIPARLNAFSCTEALTYLLPCRSFLMGNDSITVSCCRGVDVLRQAAAAQSDKRAICRCLQQAALAANVSRAKIEGVEIACKINIPYPLGPNFNCSV</sequence>
<comment type="caution">
    <text evidence="6">The sequence shown here is derived from an EMBL/GenBank/DDBJ whole genome shotgun (WGS) entry which is preliminary data.</text>
</comment>
<accession>A0AAW2WN66</accession>
<dbReference type="CDD" id="cd01960">
    <property type="entry name" value="nsLTP1"/>
    <property type="match status" value="1"/>
</dbReference>
<dbReference type="Gene3D" id="1.10.110.10">
    <property type="entry name" value="Plant lipid-transfer and hydrophobic proteins"/>
    <property type="match status" value="1"/>
</dbReference>
<evidence type="ECO:0000256" key="3">
    <source>
        <dbReference type="ARBA" id="ARBA00023121"/>
    </source>
</evidence>
<dbReference type="InterPro" id="IPR036312">
    <property type="entry name" value="Bifun_inhib/LTP/seed_sf"/>
</dbReference>
<feature type="chain" id="PRO_5043452957" description="Bifunctional inhibitor/plant lipid transfer protein/seed storage helical domain-containing protein" evidence="4">
    <location>
        <begin position="27"/>
        <end position="114"/>
    </location>
</feature>
<dbReference type="InterPro" id="IPR016140">
    <property type="entry name" value="Bifunc_inhib/LTP/seed_store"/>
</dbReference>
<dbReference type="Pfam" id="PF00234">
    <property type="entry name" value="Tryp_alpha_amyl"/>
    <property type="match status" value="1"/>
</dbReference>
<evidence type="ECO:0000256" key="4">
    <source>
        <dbReference type="SAM" id="SignalP"/>
    </source>
</evidence>
<dbReference type="PRINTS" id="PR00382">
    <property type="entry name" value="LIPIDTRNSFER"/>
</dbReference>
<comment type="similarity">
    <text evidence="1">Belongs to the plant LTP family.</text>
</comment>
<reference evidence="6" key="2">
    <citation type="journal article" date="2024" name="Plant">
        <title>Genomic evolution and insights into agronomic trait innovations of Sesamum species.</title>
        <authorList>
            <person name="Miao H."/>
            <person name="Wang L."/>
            <person name="Qu L."/>
            <person name="Liu H."/>
            <person name="Sun Y."/>
            <person name="Le M."/>
            <person name="Wang Q."/>
            <person name="Wei S."/>
            <person name="Zheng Y."/>
            <person name="Lin W."/>
            <person name="Duan Y."/>
            <person name="Cao H."/>
            <person name="Xiong S."/>
            <person name="Wang X."/>
            <person name="Wei L."/>
            <person name="Li C."/>
            <person name="Ma Q."/>
            <person name="Ju M."/>
            <person name="Zhao R."/>
            <person name="Li G."/>
            <person name="Mu C."/>
            <person name="Tian Q."/>
            <person name="Mei H."/>
            <person name="Zhang T."/>
            <person name="Gao T."/>
            <person name="Zhang H."/>
        </authorList>
    </citation>
    <scope>NUCLEOTIDE SEQUENCE</scope>
    <source>
        <strain evidence="6">KEN1</strain>
    </source>
</reference>
<dbReference type="PANTHER" id="PTHR33076">
    <property type="entry name" value="NON-SPECIFIC LIPID-TRANSFER PROTEIN 2-RELATED"/>
    <property type="match status" value="1"/>
</dbReference>
<evidence type="ECO:0000256" key="1">
    <source>
        <dbReference type="ARBA" id="ARBA00009748"/>
    </source>
</evidence>
<gene>
    <name evidence="6" type="ORF">Slati_2019000</name>
</gene>
<proteinExistence type="inferred from homology"/>